<evidence type="ECO:0000313" key="2">
    <source>
        <dbReference type="EMBL" id="MUK51192.1"/>
    </source>
</evidence>
<proteinExistence type="predicted"/>
<feature type="transmembrane region" description="Helical" evidence="1">
    <location>
        <begin position="6"/>
        <end position="26"/>
    </location>
</feature>
<evidence type="ECO:0000256" key="1">
    <source>
        <dbReference type="SAM" id="Phobius"/>
    </source>
</evidence>
<evidence type="ECO:0000313" key="3">
    <source>
        <dbReference type="Proteomes" id="UP000448038"/>
    </source>
</evidence>
<name>A0A844P5E0_ALIFS</name>
<comment type="caution">
    <text evidence="2">The sequence shown here is derived from an EMBL/GenBank/DDBJ whole genome shotgun (WGS) entry which is preliminary data.</text>
</comment>
<feature type="transmembrane region" description="Helical" evidence="1">
    <location>
        <begin position="38"/>
        <end position="56"/>
    </location>
</feature>
<dbReference type="Proteomes" id="UP000448038">
    <property type="component" value="Unassembled WGS sequence"/>
</dbReference>
<gene>
    <name evidence="2" type="ORF">GNP88_18860</name>
</gene>
<keyword evidence="1" id="KW-0812">Transmembrane</keyword>
<keyword evidence="1" id="KW-0472">Membrane</keyword>
<reference evidence="2 3" key="1">
    <citation type="submission" date="2019-11" db="EMBL/GenBank/DDBJ databases">
        <title>Using colonization assays and comparative genomics to discover symbiosis behaviors and factors in Vibrio fischeri.</title>
        <authorList>
            <person name="Bongrand C."/>
            <person name="Moriano-Gutierrez S."/>
            <person name="Arevalo P."/>
            <person name="Mcfall-Ngai M."/>
            <person name="Visick K."/>
            <person name="Polz M.F."/>
            <person name="Ruby E.G."/>
        </authorList>
    </citation>
    <scope>NUCLEOTIDE SEQUENCE [LARGE SCALE GENOMIC DNA]</scope>
    <source>
        <strain evidence="3">emors.4.1</strain>
    </source>
</reference>
<dbReference type="AlphaFoldDB" id="A0A844P5E0"/>
<protein>
    <submittedName>
        <fullName evidence="2">Uncharacterized protein</fullName>
    </submittedName>
</protein>
<accession>A0A844P5E0</accession>
<dbReference type="EMBL" id="WOBN01000039">
    <property type="protein sequence ID" value="MUK51192.1"/>
    <property type="molecule type" value="Genomic_DNA"/>
</dbReference>
<feature type="transmembrane region" description="Helical" evidence="1">
    <location>
        <begin position="62"/>
        <end position="82"/>
    </location>
</feature>
<organism evidence="2 3">
    <name type="scientific">Aliivibrio fischeri</name>
    <name type="common">Vibrio fischeri</name>
    <dbReference type="NCBI Taxonomy" id="668"/>
    <lineage>
        <taxon>Bacteria</taxon>
        <taxon>Pseudomonadati</taxon>
        <taxon>Pseudomonadota</taxon>
        <taxon>Gammaproteobacteria</taxon>
        <taxon>Vibrionales</taxon>
        <taxon>Vibrionaceae</taxon>
        <taxon>Aliivibrio</taxon>
    </lineage>
</organism>
<sequence length="220" mass="25273">MFYFSLELICIPIVIMGVSFLSYLIQTTPSTIINLNHRYQKTGSIGALLLGIILLIKPEPNYLLYSAVVGFLIFHYCCGFTVRSIYISSLTVVPSPWNKQKVQVHLATLSQPLDKEVYQDLFLLLDELQAAGITTVVLTSPLFTKQKRVRSTLFFQYKLKQKGIELESKPIPFYTKPWSCCLLAFQKYLLRTPSLQSLPLTRWHQYTLRLPSRSNSRLSE</sequence>
<keyword evidence="1" id="KW-1133">Transmembrane helix</keyword>